<dbReference type="AlphaFoldDB" id="A0A366H6M0"/>
<dbReference type="OrthoDB" id="182525at2"/>
<feature type="domain" description="Type II/III secretion system secretin-like" evidence="8">
    <location>
        <begin position="593"/>
        <end position="806"/>
    </location>
</feature>
<evidence type="ECO:0000256" key="7">
    <source>
        <dbReference type="RuleBase" id="RU004003"/>
    </source>
</evidence>
<protein>
    <submittedName>
        <fullName evidence="9">General secretion pathway protein D</fullName>
    </submittedName>
</protein>
<dbReference type="NCBIfam" id="NF042912">
    <property type="entry name" value="Amuc_1098_fam"/>
    <property type="match status" value="1"/>
</dbReference>
<name>A0A366H6M0_9BACT</name>
<dbReference type="InterPro" id="IPR013105">
    <property type="entry name" value="TPR_2"/>
</dbReference>
<evidence type="ECO:0000256" key="5">
    <source>
        <dbReference type="ARBA" id="ARBA00023136"/>
    </source>
</evidence>
<evidence type="ECO:0000256" key="2">
    <source>
        <dbReference type="ARBA" id="ARBA00022729"/>
    </source>
</evidence>
<organism evidence="9 10">
    <name type="scientific">Roseimicrobium gellanilyticum</name>
    <dbReference type="NCBI Taxonomy" id="748857"/>
    <lineage>
        <taxon>Bacteria</taxon>
        <taxon>Pseudomonadati</taxon>
        <taxon>Verrucomicrobiota</taxon>
        <taxon>Verrucomicrobiia</taxon>
        <taxon>Verrucomicrobiales</taxon>
        <taxon>Verrucomicrobiaceae</taxon>
        <taxon>Roseimicrobium</taxon>
    </lineage>
</organism>
<dbReference type="GO" id="GO:0016020">
    <property type="term" value="C:membrane"/>
    <property type="evidence" value="ECO:0007669"/>
    <property type="project" value="UniProtKB-SubCell"/>
</dbReference>
<dbReference type="SUPFAM" id="SSF48452">
    <property type="entry name" value="TPR-like"/>
    <property type="match status" value="1"/>
</dbReference>
<dbReference type="Pfam" id="PF00263">
    <property type="entry name" value="Secretin"/>
    <property type="match status" value="1"/>
</dbReference>
<dbReference type="Pfam" id="PF07719">
    <property type="entry name" value="TPR_2"/>
    <property type="match status" value="1"/>
</dbReference>
<dbReference type="GO" id="GO:0015627">
    <property type="term" value="C:type II protein secretion system complex"/>
    <property type="evidence" value="ECO:0007669"/>
    <property type="project" value="TreeGrafter"/>
</dbReference>
<comment type="caution">
    <text evidence="9">The sequence shown here is derived from an EMBL/GenBank/DDBJ whole genome shotgun (WGS) entry which is preliminary data.</text>
</comment>
<dbReference type="InterPro" id="IPR019734">
    <property type="entry name" value="TPR_rpt"/>
</dbReference>
<evidence type="ECO:0000256" key="6">
    <source>
        <dbReference type="PROSITE-ProRule" id="PRU00339"/>
    </source>
</evidence>
<reference evidence="9 10" key="1">
    <citation type="submission" date="2018-06" db="EMBL/GenBank/DDBJ databases">
        <title>Genomic Encyclopedia of Type Strains, Phase IV (KMG-IV): sequencing the most valuable type-strain genomes for metagenomic binning, comparative biology and taxonomic classification.</title>
        <authorList>
            <person name="Goeker M."/>
        </authorList>
    </citation>
    <scope>NUCLEOTIDE SEQUENCE [LARGE SCALE GENOMIC DNA]</scope>
    <source>
        <strain evidence="9 10">DSM 25532</strain>
    </source>
</reference>
<comment type="subcellular location">
    <subcellularLocation>
        <location evidence="1">Membrane</location>
    </subcellularLocation>
</comment>
<sequence length="828" mass="90038">MPGGTPPLPISTTARKALCPLLLAGSVWCGTATLLQAGPAGAPTSSVAEREVARRAALMQQAKVYIAEAALLEQKGQHAEAAASYREAWNLLPNAPMAASLRAEARDGYSRTAVLYARQLAKEARYDDARTLLKSVLAEDFNPGYADAKQFEKELDDPDRYEPALTPKHVKDVARVEEQLRLGWSHINLGNFDKANERFKEALRIDPYNKAARRGMEQSEQHKDDYFDTARDHTRAKMLSAVDQGWEDSVPVDLSKLFGASAQLGVMGGTRESNLVKLRTFMVPMVELQGAGLEEVVEFLRIRSREIDPQKKGVDFVLKVAPEYANKPVTLNMVGVPLEEVLRYATEMTGTIYRVDEFAVTITSRAERSDTLVSRSYRVPPDFLQNAPSGGAAAPPANPFDPQPAATGLTIRRMGVREFLEQRGVKFPEGAAASYSPATNILTVRNTEENLVLVDAMVDQIASAVPRQVEIQVRMVEINQNRFNEFGFDWLLGQFNLPGTEKVFGSGGTVGNQRNAPFASSDFGLGYPGTNVPIGVNPITSGLRSSGAILGTPSIDGLIGQRRNVGLDSRSPGTFSVTGVFTDPQFQMVLRTLDQNKGVDFLVAPNVVTKSGQRARVSVSREFIYPTEFDPPQIPQSLGSSETVTIVNGVPVSVEVNGPGVVPVTPTTPTAFEMREVGVILEVEPVVGPDNRTVELNLVPSLVEFEGFINYGTPITLTGSDVPPNTIATPNEILQPIFRTNKISTNVTVYDGQTVVLGGVMYEKRQDIDDKVPIIGDIPIIGRAFQSQLGNVEKKNVLFYVSVKILDPGGNRVNPIMTVEEGAATVAR</sequence>
<gene>
    <name evidence="9" type="ORF">DES53_113152</name>
</gene>
<dbReference type="InterPro" id="IPR011990">
    <property type="entry name" value="TPR-like_helical_dom_sf"/>
</dbReference>
<dbReference type="InterPro" id="IPR050810">
    <property type="entry name" value="Bact_Secretion_Sys_Channel"/>
</dbReference>
<keyword evidence="3" id="KW-0677">Repeat</keyword>
<proteinExistence type="inferred from homology"/>
<feature type="repeat" description="TPR" evidence="6">
    <location>
        <begin position="176"/>
        <end position="209"/>
    </location>
</feature>
<comment type="similarity">
    <text evidence="7">Belongs to the bacterial secretin family.</text>
</comment>
<evidence type="ECO:0000313" key="9">
    <source>
        <dbReference type="EMBL" id="RBP37769.1"/>
    </source>
</evidence>
<evidence type="ECO:0000256" key="3">
    <source>
        <dbReference type="ARBA" id="ARBA00022737"/>
    </source>
</evidence>
<dbReference type="InterPro" id="IPR004846">
    <property type="entry name" value="T2SS/T3SS_dom"/>
</dbReference>
<keyword evidence="4 6" id="KW-0802">TPR repeat</keyword>
<dbReference type="PANTHER" id="PTHR30332">
    <property type="entry name" value="PROBABLE GENERAL SECRETION PATHWAY PROTEIN D"/>
    <property type="match status" value="1"/>
</dbReference>
<evidence type="ECO:0000256" key="4">
    <source>
        <dbReference type="ARBA" id="ARBA00022803"/>
    </source>
</evidence>
<keyword evidence="2" id="KW-0732">Signal</keyword>
<dbReference type="PROSITE" id="PS50005">
    <property type="entry name" value="TPR"/>
    <property type="match status" value="2"/>
</dbReference>
<accession>A0A366H6M0</accession>
<dbReference type="SMART" id="SM00028">
    <property type="entry name" value="TPR"/>
    <property type="match status" value="2"/>
</dbReference>
<keyword evidence="5" id="KW-0472">Membrane</keyword>
<evidence type="ECO:0000313" key="10">
    <source>
        <dbReference type="Proteomes" id="UP000253426"/>
    </source>
</evidence>
<dbReference type="RefSeq" id="WP_113961462.1">
    <property type="nucleotide sequence ID" value="NZ_QNRR01000013.1"/>
</dbReference>
<dbReference type="Proteomes" id="UP000253426">
    <property type="component" value="Unassembled WGS sequence"/>
</dbReference>
<evidence type="ECO:0000259" key="8">
    <source>
        <dbReference type="Pfam" id="PF00263"/>
    </source>
</evidence>
<dbReference type="PANTHER" id="PTHR30332:SF24">
    <property type="entry name" value="SECRETIN GSPD-RELATED"/>
    <property type="match status" value="1"/>
</dbReference>
<dbReference type="GO" id="GO:0009306">
    <property type="term" value="P:protein secretion"/>
    <property type="evidence" value="ECO:0007669"/>
    <property type="project" value="InterPro"/>
</dbReference>
<feature type="repeat" description="TPR" evidence="6">
    <location>
        <begin position="62"/>
        <end position="95"/>
    </location>
</feature>
<keyword evidence="10" id="KW-1185">Reference proteome</keyword>
<evidence type="ECO:0000256" key="1">
    <source>
        <dbReference type="ARBA" id="ARBA00004370"/>
    </source>
</evidence>
<dbReference type="Gene3D" id="1.25.40.10">
    <property type="entry name" value="Tetratricopeptide repeat domain"/>
    <property type="match status" value="1"/>
</dbReference>
<dbReference type="EMBL" id="QNRR01000013">
    <property type="protein sequence ID" value="RBP37769.1"/>
    <property type="molecule type" value="Genomic_DNA"/>
</dbReference>
<dbReference type="InterPro" id="IPR049997">
    <property type="entry name" value="Amuc_1098-like"/>
</dbReference>